<dbReference type="InterPro" id="IPR051454">
    <property type="entry name" value="RNA/ubiquinone_mod_enzymes"/>
</dbReference>
<dbReference type="Pfam" id="PF01136">
    <property type="entry name" value="Peptidase_U32"/>
    <property type="match status" value="2"/>
</dbReference>
<dbReference type="InterPro" id="IPR020988">
    <property type="entry name" value="Pept_U32_collagenase"/>
</dbReference>
<dbReference type="AlphaFoldDB" id="A0A1H3RWG7"/>
<protein>
    <submittedName>
        <fullName evidence="2">Putative protease</fullName>
    </submittedName>
</protein>
<dbReference type="PROSITE" id="PS01276">
    <property type="entry name" value="PEPTIDASE_U32"/>
    <property type="match status" value="1"/>
</dbReference>
<evidence type="ECO:0000313" key="3">
    <source>
        <dbReference type="Proteomes" id="UP000198625"/>
    </source>
</evidence>
<dbReference type="OrthoDB" id="9807498at2"/>
<dbReference type="STRING" id="415015.SAMN05660462_02577"/>
<feature type="domain" description="Peptidase U32 collagenase" evidence="1">
    <location>
        <begin position="392"/>
        <end position="510"/>
    </location>
</feature>
<keyword evidence="2" id="KW-0645">Protease</keyword>
<gene>
    <name evidence="2" type="ORF">SAMN05660462_02577</name>
</gene>
<dbReference type="Pfam" id="PF12392">
    <property type="entry name" value="DUF3656"/>
    <property type="match status" value="1"/>
</dbReference>
<reference evidence="3" key="1">
    <citation type="submission" date="2016-10" db="EMBL/GenBank/DDBJ databases">
        <authorList>
            <person name="Varghese N."/>
            <person name="Submissions S."/>
        </authorList>
    </citation>
    <scope>NUCLEOTIDE SEQUENCE [LARGE SCALE GENOMIC DNA]</scope>
    <source>
        <strain evidence="3">DSM 21650</strain>
    </source>
</reference>
<dbReference type="EMBL" id="FNQE01000032">
    <property type="protein sequence ID" value="SDZ29601.1"/>
    <property type="molecule type" value="Genomic_DNA"/>
</dbReference>
<dbReference type="PANTHER" id="PTHR30217">
    <property type="entry name" value="PEPTIDASE U32 FAMILY"/>
    <property type="match status" value="1"/>
</dbReference>
<dbReference type="InterPro" id="IPR001539">
    <property type="entry name" value="Peptidase_U32"/>
</dbReference>
<name>A0A1H3RWG7_9FIRM</name>
<dbReference type="GO" id="GO:0008233">
    <property type="term" value="F:peptidase activity"/>
    <property type="evidence" value="ECO:0007669"/>
    <property type="project" value="UniProtKB-KW"/>
</dbReference>
<dbReference type="GO" id="GO:0006508">
    <property type="term" value="P:proteolysis"/>
    <property type="evidence" value="ECO:0007669"/>
    <property type="project" value="UniProtKB-KW"/>
</dbReference>
<proteinExistence type="predicted"/>
<dbReference type="Proteomes" id="UP000198625">
    <property type="component" value="Unassembled WGS sequence"/>
</dbReference>
<sequence>MIDKIEILAPVGSVESLYAAVENGADAVYLGGKLFNARQYASNFTDDDLKNAVEYAHLRNVKVYVTANILLDDYELKEIIDYLTFLYNIDVDAVIVQDLGLARIIKELFPDFEVHGSTQMSINNYKGVQFLEELGFNRVVLARELSTTDIRYIKDNTNIELEAFIHGALCVSYSGQCLMSSLIGGRSGNRGTCAQPCRMPYSIVSKKDNKIINPKYEEKYLLSPKDLNTVEHLKDIIDAGIVSLKIEGRMKKPEYVAIIVNGYRKELDRILGIHNERLSEREHKDIAQMFNRGFTKGYINNEYGKNFISFDKPNNRGILIGEVVKLERDLITIKLQEPISKGDGIEIINKDGSSYGQIIDKILLGNKTIDASDAGSTIRLNSSNKAEVGAKVYKTFDLLLNIRAAETYTKKETLKRFPINMAVEISIGEPVRLMLWTDEHYISLESNEAAEKGLKVVLEKEKVINQMNKLGDTPYYLNNIDVNLEEGAMIPVSVLNGLRRKGIEELNKKRGNFNNRLEINREKINERANEIFNYPINEIKSLRKISVKVDNVSQFMELDLNKLNRVYLNFNEDIEACIKEIKKHNKEVYLSTEKIIDNMEFCKLDKLFDNVASQIDGISSSNIGTLKFIKDRYNTNIHCDIGLNIFNSSTVKLLIDNGVSSLMLSPELKLGQIAHICKTNNVEYEVLGYGHLPLMTTKHCPMSLVRGCENDDNCNTCELRSGYGLYDRKGMTFEMKRKGKSTVIYNSQPLIVAEYIDKIFSAGIHMMRLDFTIEKENIRFIQELYYEIAMNGIFKNEMKEKLENIKMKTGNTTGHFFRGVL</sequence>
<dbReference type="PANTHER" id="PTHR30217:SF10">
    <property type="entry name" value="23S RRNA 5-HYDROXYCYTIDINE C2501 SYNTHASE"/>
    <property type="match status" value="1"/>
</dbReference>
<keyword evidence="2" id="KW-0378">Hydrolase</keyword>
<evidence type="ECO:0000313" key="2">
    <source>
        <dbReference type="EMBL" id="SDZ29601.1"/>
    </source>
</evidence>
<organism evidence="2 3">
    <name type="scientific">Proteiniborus ethanoligenes</name>
    <dbReference type="NCBI Taxonomy" id="415015"/>
    <lineage>
        <taxon>Bacteria</taxon>
        <taxon>Bacillati</taxon>
        <taxon>Bacillota</taxon>
        <taxon>Clostridia</taxon>
        <taxon>Eubacteriales</taxon>
        <taxon>Proteiniborus</taxon>
    </lineage>
</organism>
<accession>A0A1H3RWG7</accession>
<dbReference type="RefSeq" id="WP_091732021.1">
    <property type="nucleotide sequence ID" value="NZ_FNQE01000032.1"/>
</dbReference>
<evidence type="ECO:0000259" key="1">
    <source>
        <dbReference type="Pfam" id="PF12392"/>
    </source>
</evidence>
<keyword evidence="3" id="KW-1185">Reference proteome</keyword>